<name>A0A0J9VB81_PLAV1</name>
<evidence type="ECO:0000313" key="1">
    <source>
        <dbReference type="EMBL" id="KMZ83373.1"/>
    </source>
</evidence>
<dbReference type="EMBL" id="KQ234919">
    <property type="protein sequence ID" value="KMZ83373.1"/>
    <property type="molecule type" value="Genomic_DNA"/>
</dbReference>
<reference evidence="1 2" key="1">
    <citation type="submission" date="2011-08" db="EMBL/GenBank/DDBJ databases">
        <title>The Genome Sequence of Plasmodium vivax Brazil I.</title>
        <authorList>
            <consortium name="The Broad Institute Genome Sequencing Platform"/>
            <consortium name="The Broad Institute Genome Sequencing Center for Infectious Disease"/>
            <person name="Neafsey D."/>
            <person name="Carlton J."/>
            <person name="Barnwell J."/>
            <person name="Collins W."/>
            <person name="Escalante A."/>
            <person name="Mullikin J."/>
            <person name="Saul A."/>
            <person name="Guigo R."/>
            <person name="Camara F."/>
            <person name="Young S.K."/>
            <person name="Zeng Q."/>
            <person name="Gargeya S."/>
            <person name="Fitzgerald M."/>
            <person name="Haas B."/>
            <person name="Abouelleil A."/>
            <person name="Alvarado L."/>
            <person name="Arachchi H.M."/>
            <person name="Berlin A."/>
            <person name="Brown A."/>
            <person name="Chapman S.B."/>
            <person name="Chen Z."/>
            <person name="Dunbar C."/>
            <person name="Freedman E."/>
            <person name="Gearin G."/>
            <person name="Gellesch M."/>
            <person name="Goldberg J."/>
            <person name="Griggs A."/>
            <person name="Gujja S."/>
            <person name="Heiman D."/>
            <person name="Howarth C."/>
            <person name="Larson L."/>
            <person name="Lui A."/>
            <person name="MacDonald P.J.P."/>
            <person name="Montmayeur A."/>
            <person name="Murphy C."/>
            <person name="Neiman D."/>
            <person name="Pearson M."/>
            <person name="Priest M."/>
            <person name="Roberts A."/>
            <person name="Saif S."/>
            <person name="Shea T."/>
            <person name="Shenoy N."/>
            <person name="Sisk P."/>
            <person name="Stolte C."/>
            <person name="Sykes S."/>
            <person name="Wortman J."/>
            <person name="Nusbaum C."/>
            <person name="Birren B."/>
        </authorList>
    </citation>
    <scope>NUCLEOTIDE SEQUENCE [LARGE SCALE GENOMIC DNA]</scope>
    <source>
        <strain evidence="1 2">Brazil I</strain>
    </source>
</reference>
<protein>
    <submittedName>
        <fullName evidence="1">Uncharacterized protein</fullName>
    </submittedName>
</protein>
<organism evidence="1 2">
    <name type="scientific">Plasmodium vivax (strain Brazil I)</name>
    <dbReference type="NCBI Taxonomy" id="1033975"/>
    <lineage>
        <taxon>Eukaryota</taxon>
        <taxon>Sar</taxon>
        <taxon>Alveolata</taxon>
        <taxon>Apicomplexa</taxon>
        <taxon>Aconoidasida</taxon>
        <taxon>Haemosporida</taxon>
        <taxon>Plasmodiidae</taxon>
        <taxon>Plasmodium</taxon>
        <taxon>Plasmodium (Plasmodium)</taxon>
    </lineage>
</organism>
<dbReference type="Proteomes" id="UP000053327">
    <property type="component" value="Unassembled WGS sequence"/>
</dbReference>
<proteinExistence type="predicted"/>
<evidence type="ECO:0000313" key="2">
    <source>
        <dbReference type="Proteomes" id="UP000053327"/>
    </source>
</evidence>
<gene>
    <name evidence="1" type="ORF">PVBG_06229</name>
</gene>
<accession>A0A0J9VB81</accession>
<sequence>MSLINLDYYEMKGDDLSETRKFLKEIPLYNLYVKIDEVLSNNETNDNCEECNRKLSGTTSEELQLIKLCKSFCNVISKRSDLNLYCKDSYRNISCVYMNLLLYSNVINITQKFNIIEKFYTALQTISKTTSSDKKFCDIVNYKFSREKFKNYKYLYEFLFTYDYINDKITQTGNAKNQLYCNHIKENFRLYNEIKEKCSNEGDCQYNSELNGIKKRFGNPEFLSEIYSKCNYVKTQCKQNPIETDDIPCLIETVRKSPPPVVGPNTGNVVNQITNGLTYSIPTLATLTMLYKVSILIFY</sequence>
<dbReference type="Pfam" id="PF05795">
    <property type="entry name" value="Plasmodium_Vir"/>
    <property type="match status" value="1"/>
</dbReference>
<dbReference type="AlphaFoldDB" id="A0A0J9VB81"/>
<dbReference type="InterPro" id="IPR008780">
    <property type="entry name" value="Plasmodium_Vir"/>
</dbReference>